<name>A0ABN4QS49_9HYPH</name>
<dbReference type="EMBL" id="CP013569">
    <property type="protein sequence ID" value="ANL87093.1"/>
    <property type="molecule type" value="Genomic_DNA"/>
</dbReference>
<protein>
    <submittedName>
        <fullName evidence="1">Uncharacterized protein</fullName>
    </submittedName>
</protein>
<evidence type="ECO:0000313" key="2">
    <source>
        <dbReference type="Proteomes" id="UP000078551"/>
    </source>
</evidence>
<proteinExistence type="predicted"/>
<reference evidence="1 2" key="1">
    <citation type="submission" date="2015-11" db="EMBL/GenBank/DDBJ databases">
        <title>The limits of bacterial species coexistence and the symbiotic plasmid transference in sympatric Rhizobium populations.</title>
        <authorList>
            <person name="Perez-Carrascal O.M."/>
            <person name="VanInsberghe D."/>
            <person name="Juarez S."/>
            <person name="Polz M.F."/>
            <person name="Vinuesa P."/>
            <person name="Gonzalez V."/>
        </authorList>
    </citation>
    <scope>NUCLEOTIDE SEQUENCE [LARGE SCALE GENOMIC DNA]</scope>
    <source>
        <strain evidence="1 2">N771</strain>
        <plasmid evidence="1 2">pRphaN771a</plasmid>
    </source>
</reference>
<sequence length="147" mass="16883">MKIENWNGPEPTGEELAAAPIVEAWQIHFGDYGPQIFGWFFGHPFIDDGRYGHSSPVQYIDAVNTPARWAKAESRLYRLGAFYLPAERDIREACHKLQSEPLVFGQPLGGGDDVQEMVKRLEAANVYRPSWLARLYQKYLEEKDLRN</sequence>
<accession>A0ABN4QS49</accession>
<gene>
    <name evidence="1" type="ORF">AMC81_PA00072</name>
</gene>
<dbReference type="Proteomes" id="UP000078551">
    <property type="component" value="Plasmid pRphaN771a"/>
</dbReference>
<keyword evidence="1" id="KW-0614">Plasmid</keyword>
<geneLocation type="plasmid" evidence="1 2">
    <name>pRphaN771a</name>
</geneLocation>
<keyword evidence="2" id="KW-1185">Reference proteome</keyword>
<organism evidence="1 2">
    <name type="scientific">Rhizobium phaseoli</name>
    <dbReference type="NCBI Taxonomy" id="396"/>
    <lineage>
        <taxon>Bacteria</taxon>
        <taxon>Pseudomonadati</taxon>
        <taxon>Pseudomonadota</taxon>
        <taxon>Alphaproteobacteria</taxon>
        <taxon>Hyphomicrobiales</taxon>
        <taxon>Rhizobiaceae</taxon>
        <taxon>Rhizobium/Agrobacterium group</taxon>
        <taxon>Rhizobium</taxon>
    </lineage>
</organism>
<evidence type="ECO:0000313" key="1">
    <source>
        <dbReference type="EMBL" id="ANL87093.1"/>
    </source>
</evidence>